<dbReference type="InterPro" id="IPR011008">
    <property type="entry name" value="Dimeric_a/b-barrel"/>
</dbReference>
<name>A0A7G9T4K6_9LACO</name>
<protein>
    <recommendedName>
        <fullName evidence="1">ABM domain-containing protein</fullName>
    </recommendedName>
</protein>
<dbReference type="KEGG" id="wdi:H9L19_06500"/>
<proteinExistence type="predicted"/>
<gene>
    <name evidence="2" type="ORF">H9L19_06500</name>
</gene>
<sequence length="168" mass="19591">MTQFIHTTFGSREVLKTIQAAHLDRRLFLTVDMKDPNRFQLIELNAQSTNLFVAGTTYEVLMQLIPDEDLRGMMQWQYLTLNDDEAQSFIRRAPAFAKLQRQQEGLINFYLLQVPNSFDYAILTTWVTKEAADKFQPVMAELMQRYTGSNSSKYNLRSRQFSFATLTK</sequence>
<evidence type="ECO:0000313" key="2">
    <source>
        <dbReference type="EMBL" id="QNN75031.1"/>
    </source>
</evidence>
<dbReference type="Gene3D" id="3.30.70.100">
    <property type="match status" value="1"/>
</dbReference>
<dbReference type="Proteomes" id="UP000515800">
    <property type="component" value="Chromosome"/>
</dbReference>
<dbReference type="RefSeq" id="WP_187528866.1">
    <property type="nucleotide sequence ID" value="NZ_CP060724.1"/>
</dbReference>
<dbReference type="SUPFAM" id="SSF54909">
    <property type="entry name" value="Dimeric alpha+beta barrel"/>
    <property type="match status" value="1"/>
</dbReference>
<feature type="domain" description="ABM" evidence="1">
    <location>
        <begin position="78"/>
        <end position="135"/>
    </location>
</feature>
<keyword evidence="3" id="KW-1185">Reference proteome</keyword>
<organism evidence="2 3">
    <name type="scientific">Weissella diestrammenae</name>
    <dbReference type="NCBI Taxonomy" id="1162633"/>
    <lineage>
        <taxon>Bacteria</taxon>
        <taxon>Bacillati</taxon>
        <taxon>Bacillota</taxon>
        <taxon>Bacilli</taxon>
        <taxon>Lactobacillales</taxon>
        <taxon>Lactobacillaceae</taxon>
        <taxon>Weissella</taxon>
    </lineage>
</organism>
<accession>A0A7G9T4K6</accession>
<dbReference type="Pfam" id="PF03992">
    <property type="entry name" value="ABM"/>
    <property type="match status" value="1"/>
</dbReference>
<dbReference type="AlphaFoldDB" id="A0A7G9T4K6"/>
<evidence type="ECO:0000313" key="3">
    <source>
        <dbReference type="Proteomes" id="UP000515800"/>
    </source>
</evidence>
<dbReference type="EMBL" id="CP060724">
    <property type="protein sequence ID" value="QNN75031.1"/>
    <property type="molecule type" value="Genomic_DNA"/>
</dbReference>
<evidence type="ECO:0000259" key="1">
    <source>
        <dbReference type="Pfam" id="PF03992"/>
    </source>
</evidence>
<reference evidence="2 3" key="1">
    <citation type="submission" date="2020-08" db="EMBL/GenBank/DDBJ databases">
        <title>Genome sequence of Weissella diestrammenae KACC 16890T.</title>
        <authorList>
            <person name="Hyun D.-W."/>
            <person name="Bae J.-W."/>
        </authorList>
    </citation>
    <scope>NUCLEOTIDE SEQUENCE [LARGE SCALE GENOMIC DNA]</scope>
    <source>
        <strain evidence="2 3">KACC 16890</strain>
    </source>
</reference>
<dbReference type="InterPro" id="IPR007138">
    <property type="entry name" value="ABM_dom"/>
</dbReference>